<dbReference type="InterPro" id="IPR022059">
    <property type="entry name" value="DUF3615"/>
</dbReference>
<dbReference type="eggNOG" id="ENOG502R3DQ">
    <property type="taxonomic scope" value="Eukaryota"/>
</dbReference>
<sequence length="685" mass="76919">MASRQGSDGDGGCSGGAWDGNWAGRILEIIYVHYKKALDTLPLEHIPALAPRLLNAGVCFGFADPVTNIITNMLLLDCEGQLDLNEGGGGKKRKRRGNTSRDEVLSKIVTGDGSSPPESRTIAERSFYGLLSFLISYFRDLPTWDALRYLYLARVDLLVAVHLIQDDRCCRRRRKQQFCIRPQAVSAALKCAAYSARLPNTDAFLTGSFTLVSHLSLITHKTLSCLLSVEDISWLSRLLHEQLKLKKSDKPMVFAAQRLHHLDINASIGKVPAGRLMESMRDILLDRIHTQYLKAISLLPMEDLRIRHHRSLLKAGYCYGSFNPVNNIIVNTIWYDSTFPPSENFEVDMISTLAHIESRSLNGLIAFLRGSITDLSENDAMIYLMKYNLDSCKIIEMSRQEGYATSVVDDSGYKVAVDAASHPKSEEFVEFAMRRLPMVQSVVMSLLQDSRMLSSSVVCRLSTLLSDSSIEFLKPAVRLTEDAMKFFSSCKEDFLTQQSLVCRQVKAALKSYEQTTGNCYELCIICCVNDYVGKRRIGDLVKRQFSHVNFWANSSDGTSTIFFSQSSVMMKTTKIISLFATLCHMEHKYMGTRIVHPTENGWEGAREYEKITCGEHKLTNHAIISGGRLNDIRGGGIFAREYIYLDPAWDVKLVHAINHGARMRNRDVYAEMKKNESDGAVGQNS</sequence>
<feature type="domain" description="PIR2-like helical" evidence="2">
    <location>
        <begin position="30"/>
        <end position="164"/>
    </location>
</feature>
<accession>A0A0D9W1R6</accession>
<dbReference type="Proteomes" id="UP000032180">
    <property type="component" value="Chromosome 4"/>
</dbReference>
<feature type="domain" description="PIR2-like helical" evidence="2">
    <location>
        <begin position="286"/>
        <end position="392"/>
    </location>
</feature>
<dbReference type="Gramene" id="LPERR04G00090.1">
    <property type="protein sequence ID" value="LPERR04G00090.1"/>
    <property type="gene ID" value="LPERR04G00090"/>
</dbReference>
<dbReference type="Pfam" id="PF20235">
    <property type="entry name" value="PIR2-like_helical"/>
    <property type="match status" value="2"/>
</dbReference>
<dbReference type="Pfam" id="PF12274">
    <property type="entry name" value="DUF3615"/>
    <property type="match status" value="1"/>
</dbReference>
<reference evidence="3 4" key="1">
    <citation type="submission" date="2012-08" db="EMBL/GenBank/DDBJ databases">
        <title>Oryza genome evolution.</title>
        <authorList>
            <person name="Wing R.A."/>
        </authorList>
    </citation>
    <scope>NUCLEOTIDE SEQUENCE</scope>
</reference>
<evidence type="ECO:0000259" key="1">
    <source>
        <dbReference type="Pfam" id="PF12274"/>
    </source>
</evidence>
<organism evidence="3 4">
    <name type="scientific">Leersia perrieri</name>
    <dbReference type="NCBI Taxonomy" id="77586"/>
    <lineage>
        <taxon>Eukaryota</taxon>
        <taxon>Viridiplantae</taxon>
        <taxon>Streptophyta</taxon>
        <taxon>Embryophyta</taxon>
        <taxon>Tracheophyta</taxon>
        <taxon>Spermatophyta</taxon>
        <taxon>Magnoliopsida</taxon>
        <taxon>Liliopsida</taxon>
        <taxon>Poales</taxon>
        <taxon>Poaceae</taxon>
        <taxon>BOP clade</taxon>
        <taxon>Oryzoideae</taxon>
        <taxon>Oryzeae</taxon>
        <taxon>Oryzinae</taxon>
        <taxon>Leersia</taxon>
    </lineage>
</organism>
<dbReference type="PANTHER" id="PTHR33120:SF16">
    <property type="entry name" value="PIR2-LIKE HELICAL DOMAIN-CONTAINING PROTEIN"/>
    <property type="match status" value="1"/>
</dbReference>
<reference evidence="3" key="3">
    <citation type="submission" date="2015-04" db="UniProtKB">
        <authorList>
            <consortium name="EnsemblPlants"/>
        </authorList>
    </citation>
    <scope>IDENTIFICATION</scope>
</reference>
<evidence type="ECO:0000259" key="2">
    <source>
        <dbReference type="Pfam" id="PF20235"/>
    </source>
</evidence>
<feature type="domain" description="DUF3615" evidence="1">
    <location>
        <begin position="505"/>
        <end position="572"/>
    </location>
</feature>
<dbReference type="STRING" id="77586.A0A0D9W1R6"/>
<proteinExistence type="predicted"/>
<dbReference type="PANTHER" id="PTHR33120">
    <property type="entry name" value="EXPRESSED PROTEIN-RELATED"/>
    <property type="match status" value="1"/>
</dbReference>
<reference evidence="4" key="2">
    <citation type="submission" date="2013-12" db="EMBL/GenBank/DDBJ databases">
        <authorList>
            <person name="Yu Y."/>
            <person name="Lee S."/>
            <person name="de Baynast K."/>
            <person name="Wissotski M."/>
            <person name="Liu L."/>
            <person name="Talag J."/>
            <person name="Goicoechea J."/>
            <person name="Angelova A."/>
            <person name="Jetty R."/>
            <person name="Kudrna D."/>
            <person name="Golser W."/>
            <person name="Rivera L."/>
            <person name="Zhang J."/>
            <person name="Wing R."/>
        </authorList>
    </citation>
    <scope>NUCLEOTIDE SEQUENCE</scope>
</reference>
<keyword evidence="4" id="KW-1185">Reference proteome</keyword>
<dbReference type="AlphaFoldDB" id="A0A0D9W1R6"/>
<dbReference type="EnsemblPlants" id="LPERR04G00090.1">
    <property type="protein sequence ID" value="LPERR04G00090.1"/>
    <property type="gene ID" value="LPERR04G00090"/>
</dbReference>
<evidence type="ECO:0000313" key="4">
    <source>
        <dbReference type="Proteomes" id="UP000032180"/>
    </source>
</evidence>
<evidence type="ECO:0000313" key="3">
    <source>
        <dbReference type="EnsemblPlants" id="LPERR04G00090.1"/>
    </source>
</evidence>
<dbReference type="HOGENOM" id="CLU_011465_2_0_1"/>
<name>A0A0D9W1R6_9ORYZ</name>
<dbReference type="InterPro" id="IPR046527">
    <property type="entry name" value="PIR2-like_helical"/>
</dbReference>
<protein>
    <submittedName>
        <fullName evidence="3">Uncharacterized protein</fullName>
    </submittedName>
</protein>